<dbReference type="RefSeq" id="WP_134341637.1">
    <property type="nucleotide sequence ID" value="NZ_SOPW01000033.1"/>
</dbReference>
<comment type="caution">
    <text evidence="1">The sequence shown here is derived from an EMBL/GenBank/DDBJ whole genome shotgun (WGS) entry which is preliminary data.</text>
</comment>
<dbReference type="Proteomes" id="UP000297975">
    <property type="component" value="Unassembled WGS sequence"/>
</dbReference>
<evidence type="ECO:0000313" key="1">
    <source>
        <dbReference type="EMBL" id="TFB12984.1"/>
    </source>
</evidence>
<proteinExistence type="predicted"/>
<accession>A0A4Y8IB07</accession>
<dbReference type="AlphaFoldDB" id="A0A4Y8IB07"/>
<reference evidence="1 2" key="1">
    <citation type="submission" date="2019-03" db="EMBL/GenBank/DDBJ databases">
        <authorList>
            <person name="He R.-H."/>
        </authorList>
    </citation>
    <scope>NUCLEOTIDE SEQUENCE [LARGE SCALE GENOMIC DNA]</scope>
    <source>
        <strain evidence="2">SH 714</strain>
    </source>
</reference>
<keyword evidence="2" id="KW-1185">Reference proteome</keyword>
<gene>
    <name evidence="1" type="ORF">E3U55_16815</name>
</gene>
<organism evidence="1 2">
    <name type="scientific">Filobacillus milosensis</name>
    <dbReference type="NCBI Taxonomy" id="94137"/>
    <lineage>
        <taxon>Bacteria</taxon>
        <taxon>Bacillati</taxon>
        <taxon>Bacillota</taxon>
        <taxon>Bacilli</taxon>
        <taxon>Bacillales</taxon>
        <taxon>Bacillaceae</taxon>
        <taxon>Filobacillus</taxon>
    </lineage>
</organism>
<evidence type="ECO:0000313" key="2">
    <source>
        <dbReference type="Proteomes" id="UP000297975"/>
    </source>
</evidence>
<dbReference type="EMBL" id="SOPW01000033">
    <property type="protein sequence ID" value="TFB12984.1"/>
    <property type="molecule type" value="Genomic_DNA"/>
</dbReference>
<protein>
    <submittedName>
        <fullName evidence="1">Uncharacterized protein</fullName>
    </submittedName>
</protein>
<dbReference type="OrthoDB" id="676560at2"/>
<sequence>MDLIEKEFSNRAIVREGIYLFQLSDAIDVVNKCKELKLNILGVDSFEIIGNSIMPKEIFHCSINANDGNWSEAIRFIQEPFNQELVFEIVYDN</sequence>
<name>A0A4Y8IB07_9BACI</name>